<organism evidence="2 3">
    <name type="scientific">Rangifer tarandus platyrhynchus</name>
    <name type="common">Svalbard reindeer</name>
    <dbReference type="NCBI Taxonomy" id="3082113"/>
    <lineage>
        <taxon>Eukaryota</taxon>
        <taxon>Metazoa</taxon>
        <taxon>Chordata</taxon>
        <taxon>Craniata</taxon>
        <taxon>Vertebrata</taxon>
        <taxon>Euteleostomi</taxon>
        <taxon>Mammalia</taxon>
        <taxon>Eutheria</taxon>
        <taxon>Laurasiatheria</taxon>
        <taxon>Artiodactyla</taxon>
        <taxon>Ruminantia</taxon>
        <taxon>Pecora</taxon>
        <taxon>Cervidae</taxon>
        <taxon>Odocoileinae</taxon>
        <taxon>Rangifer</taxon>
    </lineage>
</organism>
<evidence type="ECO:0000313" key="2">
    <source>
        <dbReference type="EMBL" id="CAI9166496.1"/>
    </source>
</evidence>
<feature type="compositionally biased region" description="Polar residues" evidence="1">
    <location>
        <begin position="350"/>
        <end position="362"/>
    </location>
</feature>
<feature type="compositionally biased region" description="Gly residues" evidence="1">
    <location>
        <begin position="117"/>
        <end position="127"/>
    </location>
</feature>
<feature type="compositionally biased region" description="Low complexity" evidence="1">
    <location>
        <begin position="293"/>
        <end position="304"/>
    </location>
</feature>
<protein>
    <recommendedName>
        <fullName evidence="4">Basic proline-rich protein-like</fullName>
    </recommendedName>
</protein>
<feature type="compositionally biased region" description="Basic and acidic residues" evidence="1">
    <location>
        <begin position="101"/>
        <end position="115"/>
    </location>
</feature>
<reference evidence="2" key="1">
    <citation type="submission" date="2023-04" db="EMBL/GenBank/DDBJ databases">
        <authorList>
            <consortium name="ELIXIR-Norway"/>
        </authorList>
    </citation>
    <scope>NUCLEOTIDE SEQUENCE [LARGE SCALE GENOMIC DNA]</scope>
</reference>
<feature type="compositionally biased region" description="Basic and acidic residues" evidence="1">
    <location>
        <begin position="253"/>
        <end position="267"/>
    </location>
</feature>
<proteinExistence type="predicted"/>
<gene>
    <name evidence="2" type="ORF">MRATA1EN1_LOCUS15458</name>
</gene>
<dbReference type="Proteomes" id="UP001176941">
    <property type="component" value="Chromosome 25"/>
</dbReference>
<evidence type="ECO:0008006" key="4">
    <source>
        <dbReference type="Google" id="ProtNLM"/>
    </source>
</evidence>
<dbReference type="EMBL" id="OX459961">
    <property type="protein sequence ID" value="CAI9166496.1"/>
    <property type="molecule type" value="Genomic_DNA"/>
</dbReference>
<name>A0ABN8YZZ4_RANTA</name>
<feature type="region of interest" description="Disordered" evidence="1">
    <location>
        <begin position="1"/>
        <end position="388"/>
    </location>
</feature>
<evidence type="ECO:0000313" key="3">
    <source>
        <dbReference type="Proteomes" id="UP001176941"/>
    </source>
</evidence>
<evidence type="ECO:0000256" key="1">
    <source>
        <dbReference type="SAM" id="MobiDB-lite"/>
    </source>
</evidence>
<feature type="compositionally biased region" description="Low complexity" evidence="1">
    <location>
        <begin position="128"/>
        <end position="139"/>
    </location>
</feature>
<accession>A0ABN8YZZ4</accession>
<keyword evidence="3" id="KW-1185">Reference proteome</keyword>
<feature type="compositionally biased region" description="Gly residues" evidence="1">
    <location>
        <begin position="218"/>
        <end position="227"/>
    </location>
</feature>
<feature type="compositionally biased region" description="Pro residues" evidence="1">
    <location>
        <begin position="335"/>
        <end position="345"/>
    </location>
</feature>
<sequence length="388" mass="40642">MAAFFTRKPDCGETKSIPSARGPGFLPYEGERAGPGPPARPSDLSVPPAPRGLPWRASPRLARPRPGPAPNARRPPAARRPGCRGSRQSGPAPPCPRGRAGRRERGAPGDPREGARPGVGAGSGPGGRAASPAPTAGSPHKMEPVGAPPRAGPMVTRCPLLGFGPAARRRLAGGGLARVPPLLGPAHKEPRSGPAPAPRPGPQRDRPRRRPPGPGPGPGGRAGGQKGGECPRPRRRWRRGRRREETDISFELKWSRFRSDHWPKRDTNLQCSPGWLPSPIGCLVGQKMAAKEPVPARSSASRTRPPLPPPRAASLGATPSLRASRAPSRHGHAPAPAPPPTPPRAPGSRSFASLQSRLQSRLQAAAGRSCGATRAGQWPPRSAEASRD</sequence>
<feature type="compositionally biased region" description="Low complexity" evidence="1">
    <location>
        <begin position="70"/>
        <end position="85"/>
    </location>
</feature>